<gene>
    <name evidence="9" type="ORF">HMPREF1544_06974</name>
</gene>
<feature type="compositionally biased region" description="Polar residues" evidence="6">
    <location>
        <begin position="475"/>
        <end position="501"/>
    </location>
</feature>
<evidence type="ECO:0000256" key="5">
    <source>
        <dbReference type="ARBA" id="ARBA00023136"/>
    </source>
</evidence>
<comment type="subcellular location">
    <subcellularLocation>
        <location evidence="1">Membrane</location>
        <topology evidence="1">Multi-pass membrane protein</topology>
    </subcellularLocation>
</comment>
<evidence type="ECO:0000256" key="4">
    <source>
        <dbReference type="ARBA" id="ARBA00022989"/>
    </source>
</evidence>
<evidence type="ECO:0000256" key="6">
    <source>
        <dbReference type="SAM" id="MobiDB-lite"/>
    </source>
</evidence>
<dbReference type="AlphaFoldDB" id="S2J7W3"/>
<dbReference type="GO" id="GO:0005886">
    <property type="term" value="C:plasma membrane"/>
    <property type="evidence" value="ECO:0007669"/>
    <property type="project" value="TreeGrafter"/>
</dbReference>
<keyword evidence="4 7" id="KW-1133">Transmembrane helix</keyword>
<keyword evidence="2 7" id="KW-0812">Transmembrane</keyword>
<dbReference type="GO" id="GO:0005216">
    <property type="term" value="F:monoatomic ion channel activity"/>
    <property type="evidence" value="ECO:0007669"/>
    <property type="project" value="InterPro"/>
</dbReference>
<evidence type="ECO:0000313" key="10">
    <source>
        <dbReference type="Proteomes" id="UP000014254"/>
    </source>
</evidence>
<dbReference type="Proteomes" id="UP000014254">
    <property type="component" value="Unassembled WGS sequence"/>
</dbReference>
<dbReference type="InterPro" id="IPR024862">
    <property type="entry name" value="TRPV"/>
</dbReference>
<evidence type="ECO:0000256" key="2">
    <source>
        <dbReference type="ARBA" id="ARBA00022692"/>
    </source>
</evidence>
<proteinExistence type="predicted"/>
<keyword evidence="3" id="KW-0677">Repeat</keyword>
<dbReference type="GO" id="GO:0098703">
    <property type="term" value="P:calcium ion import across plasma membrane"/>
    <property type="evidence" value="ECO:0007669"/>
    <property type="project" value="TreeGrafter"/>
</dbReference>
<feature type="transmembrane region" description="Helical" evidence="7">
    <location>
        <begin position="942"/>
        <end position="962"/>
    </location>
</feature>
<feature type="transmembrane region" description="Helical" evidence="7">
    <location>
        <begin position="1130"/>
        <end position="1155"/>
    </location>
</feature>
<name>S2J7W3_MUCC1</name>
<feature type="transmembrane region" description="Helical" evidence="7">
    <location>
        <begin position="974"/>
        <end position="999"/>
    </location>
</feature>
<feature type="transmembrane region" description="Helical" evidence="7">
    <location>
        <begin position="1011"/>
        <end position="1033"/>
    </location>
</feature>
<evidence type="ECO:0000256" key="7">
    <source>
        <dbReference type="SAM" id="Phobius"/>
    </source>
</evidence>
<feature type="transmembrane region" description="Helical" evidence="7">
    <location>
        <begin position="1045"/>
        <end position="1067"/>
    </location>
</feature>
<feature type="region of interest" description="Disordered" evidence="6">
    <location>
        <begin position="475"/>
        <end position="536"/>
    </location>
</feature>
<organism evidence="9 10">
    <name type="scientific">Mucor circinelloides f. circinelloides (strain 1006PhL)</name>
    <name type="common">Mucormycosis agent</name>
    <name type="synonym">Calyptromyces circinelloides</name>
    <dbReference type="NCBI Taxonomy" id="1220926"/>
    <lineage>
        <taxon>Eukaryota</taxon>
        <taxon>Fungi</taxon>
        <taxon>Fungi incertae sedis</taxon>
        <taxon>Mucoromycota</taxon>
        <taxon>Mucoromycotina</taxon>
        <taxon>Mucoromycetes</taxon>
        <taxon>Mucorales</taxon>
        <taxon>Mucorineae</taxon>
        <taxon>Mucoraceae</taxon>
        <taxon>Mucor</taxon>
    </lineage>
</organism>
<dbReference type="PANTHER" id="PTHR10582">
    <property type="entry name" value="TRANSIENT RECEPTOR POTENTIAL ION CHANNEL PROTEIN"/>
    <property type="match status" value="1"/>
</dbReference>
<dbReference type="OrthoDB" id="10516662at2759"/>
<dbReference type="PANTHER" id="PTHR10582:SF2">
    <property type="entry name" value="INACTIVE"/>
    <property type="match status" value="1"/>
</dbReference>
<keyword evidence="5 7" id="KW-0472">Membrane</keyword>
<evidence type="ECO:0000259" key="8">
    <source>
        <dbReference type="Pfam" id="PF00520"/>
    </source>
</evidence>
<sequence>MNQAKASHSRDEEEDRIKLIMMYKDLSALQGSPMPFEVPEGYLPEKLPMTPKATSLAVLKNTILIAMSVNKEWVAYVTNQPTSNVKTLNVIRLIGSNENTPGSATHTLVARTDLTSVYPMQDKTIEDKNGGYFISISSKGDWVVLSSMCARAKEKHQTNEDLSSVTGENRDIERAQTGQGSLCLVFRVSRNVQADVDKNIIQERPFNNFQGRAVFLEDDNLALINSKVMTVYNPSEGYKKKYWIDLRTLKSGIHLNSFLVKVPAVKPGWAYPIYATSNYGDEYLKLLYMSHYITRGFLTTYLMGVARVWSVNSDGIQLISLADEGQEIIGISHDEKFVAKMSKNSDFLGIYHTRTGLLVNRLKSRKIVNVEFEPQQAHYAYFCSKYPLLLWVSFKEIRGSSQMYISFELWNAPSEILISHQEVVAPLFSMQGWTVEPWVIEQDSGSVIPKFLIYYATYEGDETVALKTVILDTSTSPQQQEDSRATNSVDNKTKPSNLQTNDDAEVSDGSGGSQNGRNNEASENQHWHGSSRNQEDEGLQKIKWSLKSVPFKRTQKHHFYEHYQVENTLDNHKELTCYEMDYNNSKYLLRFGMHTIQLWRLESQYITEQLLYIRAYKPASEPFTQDYDYKWIHSAQQRYTGPEEDSRAFAETLQPNINGRIEISVCSEEHVDGPDHAQKSYLEEVYLPLRELIQSEISLQQNIEKQQTNRGAQEVLAKSLQQLSFLEMDRNAFPTLNTAAKEKMYMYALHTNVGTDFRDLVSYSDLEQAIKYGNNSVIEGFQNHIFYWWSIYFRYDVFLTEDQRKKWSRIYKKFKISVYATFNIDRNEVNQRLFRTCAVPLLYYNTYDIPPEEKNGIITTIDKQGFKVKSTFLRLALEQHENDLYHQKDSVIEVILQHKWKTLVRRRFFLVYFIHIIYYVTYSVGVLFAMEAFDYTIGSSIYGNHLACIILMFFSGAILLLQEFRQFYKANNRFSYFLSLYNLFDMAVIVLPIVTFWQMRCDAPGLYELESISILCFWIHGILRLRAIAFIGITLETIIKLVKSVYKLLFIMLLVIFGFTNAFIVLLSHKDDSYFQEKFSGSTNQSQSIDFSDVSSSNSFSNPLKAFSILWFSIYGVWDPLKDGDTGDDYMIIILTILFSFVTILLFFNLIIALMSSKAEELKGLGKSIWLSHFAAVIAEIEQLWCTPFERHWRRNNPSFIFYVAKQVDIENQRKNMKSLVNNIIQKHKSDQLNNDARMCLSHEVEK</sequence>
<dbReference type="InterPro" id="IPR005821">
    <property type="entry name" value="Ion_trans_dom"/>
</dbReference>
<dbReference type="VEuPathDB" id="FungiDB:HMPREF1544_06974"/>
<reference evidence="10" key="1">
    <citation type="submission" date="2013-05" db="EMBL/GenBank/DDBJ databases">
        <title>The Genome sequence of Mucor circinelloides f. circinelloides 1006PhL.</title>
        <authorList>
            <consortium name="The Broad Institute Genomics Platform"/>
            <person name="Cuomo C."/>
            <person name="Earl A."/>
            <person name="Findley K."/>
            <person name="Lee S.C."/>
            <person name="Walker B."/>
            <person name="Young S."/>
            <person name="Zeng Q."/>
            <person name="Gargeya S."/>
            <person name="Fitzgerald M."/>
            <person name="Haas B."/>
            <person name="Abouelleil A."/>
            <person name="Allen A.W."/>
            <person name="Alvarado L."/>
            <person name="Arachchi H.M."/>
            <person name="Berlin A.M."/>
            <person name="Chapman S.B."/>
            <person name="Gainer-Dewar J."/>
            <person name="Goldberg J."/>
            <person name="Griggs A."/>
            <person name="Gujja S."/>
            <person name="Hansen M."/>
            <person name="Howarth C."/>
            <person name="Imamovic A."/>
            <person name="Ireland A."/>
            <person name="Larimer J."/>
            <person name="McCowan C."/>
            <person name="Murphy C."/>
            <person name="Pearson M."/>
            <person name="Poon T.W."/>
            <person name="Priest M."/>
            <person name="Roberts A."/>
            <person name="Saif S."/>
            <person name="Shea T."/>
            <person name="Sisk P."/>
            <person name="Sykes S."/>
            <person name="Wortman J."/>
            <person name="Nusbaum C."/>
            <person name="Birren B."/>
        </authorList>
    </citation>
    <scope>NUCLEOTIDE SEQUENCE [LARGE SCALE GENOMIC DNA]</scope>
    <source>
        <strain evidence="10">1006PhL</strain>
    </source>
</reference>
<dbReference type="EMBL" id="KE123993">
    <property type="protein sequence ID" value="EPB86246.1"/>
    <property type="molecule type" value="Genomic_DNA"/>
</dbReference>
<evidence type="ECO:0000256" key="1">
    <source>
        <dbReference type="ARBA" id="ARBA00004141"/>
    </source>
</evidence>
<dbReference type="InParanoid" id="S2J7W3"/>
<protein>
    <recommendedName>
        <fullName evidence="8">Ion transport domain-containing protein</fullName>
    </recommendedName>
</protein>
<keyword evidence="10" id="KW-1185">Reference proteome</keyword>
<evidence type="ECO:0000256" key="3">
    <source>
        <dbReference type="ARBA" id="ARBA00022737"/>
    </source>
</evidence>
<dbReference type="eggNOG" id="ENOG502S7WY">
    <property type="taxonomic scope" value="Eukaryota"/>
</dbReference>
<dbReference type="STRING" id="1220926.S2J7W3"/>
<evidence type="ECO:0000313" key="9">
    <source>
        <dbReference type="EMBL" id="EPB86246.1"/>
    </source>
</evidence>
<dbReference type="Pfam" id="PF00520">
    <property type="entry name" value="Ion_trans"/>
    <property type="match status" value="1"/>
</dbReference>
<feature type="transmembrane region" description="Helical" evidence="7">
    <location>
        <begin position="909"/>
        <end position="930"/>
    </location>
</feature>
<accession>S2J7W3</accession>
<feature type="compositionally biased region" description="Polar residues" evidence="6">
    <location>
        <begin position="515"/>
        <end position="532"/>
    </location>
</feature>
<feature type="domain" description="Ion transport" evidence="8">
    <location>
        <begin position="916"/>
        <end position="1162"/>
    </location>
</feature>